<comment type="caution">
    <text evidence="1">The sequence shown here is derived from an EMBL/GenBank/DDBJ whole genome shotgun (WGS) entry which is preliminary data.</text>
</comment>
<accession>A0ABR8N7R5</accession>
<protein>
    <submittedName>
        <fullName evidence="1">Uncharacterized protein</fullName>
    </submittedName>
</protein>
<name>A0ABR8N7R5_9ACTN</name>
<evidence type="ECO:0000313" key="1">
    <source>
        <dbReference type="EMBL" id="MBD3924206.1"/>
    </source>
</evidence>
<keyword evidence="2" id="KW-1185">Reference proteome</keyword>
<evidence type="ECO:0000313" key="2">
    <source>
        <dbReference type="Proteomes" id="UP000618818"/>
    </source>
</evidence>
<dbReference type="Proteomes" id="UP000618818">
    <property type="component" value="Unassembled WGS sequence"/>
</dbReference>
<sequence length="111" mass="11299">MDEGAGLISEAARRAAHILLDSIEVWGRSEAEGLAESELVVQRLLAADAVTIAQDPSSDQVTVDVSGLLQGATNAIVMLVSAVAASTPGGTSQDVIDALRTQVDAISPSGE</sequence>
<organism evidence="1 2">
    <name type="scientific">Nocardioides cavernae</name>
    <dbReference type="NCBI Taxonomy" id="1921566"/>
    <lineage>
        <taxon>Bacteria</taxon>
        <taxon>Bacillati</taxon>
        <taxon>Actinomycetota</taxon>
        <taxon>Actinomycetes</taxon>
        <taxon>Propionibacteriales</taxon>
        <taxon>Nocardioidaceae</taxon>
        <taxon>Nocardioides</taxon>
    </lineage>
</organism>
<proteinExistence type="predicted"/>
<reference evidence="1 2" key="1">
    <citation type="submission" date="2020-09" db="EMBL/GenBank/DDBJ databases">
        <title>novel species in genus Nocardioides.</title>
        <authorList>
            <person name="Zhang G."/>
        </authorList>
    </citation>
    <scope>NUCLEOTIDE SEQUENCE [LARGE SCALE GENOMIC DNA]</scope>
    <source>
        <strain evidence="1 2">KCTC 39551</strain>
    </source>
</reference>
<dbReference type="EMBL" id="JACXYZ010000001">
    <property type="protein sequence ID" value="MBD3924206.1"/>
    <property type="molecule type" value="Genomic_DNA"/>
</dbReference>
<dbReference type="RefSeq" id="WP_191193994.1">
    <property type="nucleotide sequence ID" value="NZ_JACXYZ010000001.1"/>
</dbReference>
<gene>
    <name evidence="1" type="ORF">IEZ26_06205</name>
</gene>